<feature type="domain" description="Peptidase M20 dimerisation" evidence="4">
    <location>
        <begin position="202"/>
        <end position="352"/>
    </location>
</feature>
<dbReference type="GO" id="GO:0046872">
    <property type="term" value="F:metal ion binding"/>
    <property type="evidence" value="ECO:0007669"/>
    <property type="project" value="UniProtKB-KW"/>
</dbReference>
<sequence>MSRETALNLAFHAFDSGALRTDLARRVALATESQRPESAPVLHAYLSDEVANALAALGFACEIVENPVEGMPPFLLAERIEAPELPTVLLYGHGDVVGGDAERWSEGRSPWQLRVEGDRWYGRGMADNKGQHTVNLAALAAVFGARGRLGFNAKVLFEMGEEVGSPGLAALCESLRERLAADLLIASDGPRQRADAPTLFLGSRGALHFRLRARSSAGARHSGNWGGVLANPATVLANALASLVDGHGRIRINGLLPPPIAPQVRTRIADLEIGVDEGDPDLSPGWGEPGLTPAERVYAWNTLEVLAMEAGDVRQPVSAIPELAQAVCQLRFVVGTDWRNARELIRAHLAREGFADIDVEIEASGAATRLDPDHPWVAWAERSIATSTGKPTTILPNLGGTIPNECFAHTLGLPTIWVPHSYPGCRQHAPNEHGLAPVLREGLGLMAGLFWDLGSGDTPQAKHVAHAR</sequence>
<dbReference type="GO" id="GO:0008233">
    <property type="term" value="F:peptidase activity"/>
    <property type="evidence" value="ECO:0007669"/>
    <property type="project" value="UniProtKB-KW"/>
</dbReference>
<accession>A0A9X1RUB2</accession>
<dbReference type="RefSeq" id="WP_238464681.1">
    <property type="nucleotide sequence ID" value="NZ_JAKLJA010000011.1"/>
</dbReference>
<dbReference type="Proteomes" id="UP001139308">
    <property type="component" value="Unassembled WGS sequence"/>
</dbReference>
<dbReference type="Gene3D" id="3.30.70.360">
    <property type="match status" value="1"/>
</dbReference>
<keyword evidence="1" id="KW-0645">Protease</keyword>
<dbReference type="AlphaFoldDB" id="A0A9X1RUB2"/>
<protein>
    <submittedName>
        <fullName evidence="5">M20 family metallopeptidase</fullName>
    </submittedName>
</protein>
<evidence type="ECO:0000256" key="2">
    <source>
        <dbReference type="ARBA" id="ARBA00022723"/>
    </source>
</evidence>
<dbReference type="PANTHER" id="PTHR43270:SF12">
    <property type="entry name" value="SUCCINYL-DIAMINOPIMELATE DESUCCINYLASE"/>
    <property type="match status" value="1"/>
</dbReference>
<dbReference type="SUPFAM" id="SSF53187">
    <property type="entry name" value="Zn-dependent exopeptidases"/>
    <property type="match status" value="1"/>
</dbReference>
<evidence type="ECO:0000313" key="6">
    <source>
        <dbReference type="Proteomes" id="UP001139308"/>
    </source>
</evidence>
<dbReference type="Pfam" id="PF07687">
    <property type="entry name" value="M20_dimer"/>
    <property type="match status" value="1"/>
</dbReference>
<dbReference type="NCBIfam" id="NF005478">
    <property type="entry name" value="PRK07079.1"/>
    <property type="match status" value="1"/>
</dbReference>
<gene>
    <name evidence="5" type="ORF">L5014_15880</name>
</gene>
<dbReference type="EMBL" id="JAKLJA010000011">
    <property type="protein sequence ID" value="MCG5074823.1"/>
    <property type="molecule type" value="Genomic_DNA"/>
</dbReference>
<organism evidence="5 6">
    <name type="scientific">Paraburkholderia tagetis</name>
    <dbReference type="NCBI Taxonomy" id="2913261"/>
    <lineage>
        <taxon>Bacteria</taxon>
        <taxon>Pseudomonadati</taxon>
        <taxon>Pseudomonadota</taxon>
        <taxon>Betaproteobacteria</taxon>
        <taxon>Burkholderiales</taxon>
        <taxon>Burkholderiaceae</taxon>
        <taxon>Paraburkholderia</taxon>
    </lineage>
</organism>
<evidence type="ECO:0000256" key="3">
    <source>
        <dbReference type="ARBA" id="ARBA00022801"/>
    </source>
</evidence>
<dbReference type="InterPro" id="IPR051458">
    <property type="entry name" value="Cyt/Met_Dipeptidase"/>
</dbReference>
<keyword evidence="3" id="KW-0378">Hydrolase</keyword>
<dbReference type="GO" id="GO:0006508">
    <property type="term" value="P:proteolysis"/>
    <property type="evidence" value="ECO:0007669"/>
    <property type="project" value="UniProtKB-KW"/>
</dbReference>
<evidence type="ECO:0000256" key="1">
    <source>
        <dbReference type="ARBA" id="ARBA00022670"/>
    </source>
</evidence>
<comment type="caution">
    <text evidence="5">The sequence shown here is derived from an EMBL/GenBank/DDBJ whole genome shotgun (WGS) entry which is preliminary data.</text>
</comment>
<dbReference type="PANTHER" id="PTHR43270">
    <property type="entry name" value="BETA-ALA-HIS DIPEPTIDASE"/>
    <property type="match status" value="1"/>
</dbReference>
<keyword evidence="6" id="KW-1185">Reference proteome</keyword>
<dbReference type="InterPro" id="IPR002933">
    <property type="entry name" value="Peptidase_M20"/>
</dbReference>
<dbReference type="Gene3D" id="3.40.630.10">
    <property type="entry name" value="Zn peptidases"/>
    <property type="match status" value="1"/>
</dbReference>
<evidence type="ECO:0000313" key="5">
    <source>
        <dbReference type="EMBL" id="MCG5074823.1"/>
    </source>
</evidence>
<proteinExistence type="predicted"/>
<evidence type="ECO:0000259" key="4">
    <source>
        <dbReference type="Pfam" id="PF07687"/>
    </source>
</evidence>
<dbReference type="InterPro" id="IPR011650">
    <property type="entry name" value="Peptidase_M20_dimer"/>
</dbReference>
<dbReference type="InterPro" id="IPR001261">
    <property type="entry name" value="ArgE/DapE_CS"/>
</dbReference>
<dbReference type="PROSITE" id="PS00758">
    <property type="entry name" value="ARGE_DAPE_CPG2_1"/>
    <property type="match status" value="1"/>
</dbReference>
<keyword evidence="2" id="KW-0479">Metal-binding</keyword>
<reference evidence="5" key="1">
    <citation type="submission" date="2022-01" db="EMBL/GenBank/DDBJ databases">
        <title>Genome sequence and assembly of Parabukholderia sp. RG36.</title>
        <authorList>
            <person name="Chhetri G."/>
        </authorList>
    </citation>
    <scope>NUCLEOTIDE SEQUENCE</scope>
    <source>
        <strain evidence="5">RG36</strain>
    </source>
</reference>
<dbReference type="Pfam" id="PF01546">
    <property type="entry name" value="Peptidase_M20"/>
    <property type="match status" value="1"/>
</dbReference>
<name>A0A9X1RUB2_9BURK</name>